<evidence type="ECO:0000313" key="3">
    <source>
        <dbReference type="Proteomes" id="UP001209257"/>
    </source>
</evidence>
<dbReference type="Pfam" id="PF14373">
    <property type="entry name" value="Imm_superinfect"/>
    <property type="match status" value="1"/>
</dbReference>
<dbReference type="RefSeq" id="WP_262996053.1">
    <property type="nucleotide sequence ID" value="NZ_JAOTJC010000013.1"/>
</dbReference>
<dbReference type="Proteomes" id="UP001209257">
    <property type="component" value="Unassembled WGS sequence"/>
</dbReference>
<evidence type="ECO:0000313" key="2">
    <source>
        <dbReference type="EMBL" id="MCU7555915.1"/>
    </source>
</evidence>
<protein>
    <submittedName>
        <fullName evidence="2">Superinfection immunity protein</fullName>
    </submittedName>
</protein>
<keyword evidence="3" id="KW-1185">Reference proteome</keyword>
<feature type="transmembrane region" description="Helical" evidence="1">
    <location>
        <begin position="12"/>
        <end position="37"/>
    </location>
</feature>
<organism evidence="2 3">
    <name type="scientific">Alteromonas salexigens</name>
    <dbReference type="NCBI Taxonomy" id="2982530"/>
    <lineage>
        <taxon>Bacteria</taxon>
        <taxon>Pseudomonadati</taxon>
        <taxon>Pseudomonadota</taxon>
        <taxon>Gammaproteobacteria</taxon>
        <taxon>Alteromonadales</taxon>
        <taxon>Alteromonadaceae</taxon>
        <taxon>Alteromonas/Salinimonas group</taxon>
        <taxon>Alteromonas</taxon>
    </lineage>
</organism>
<gene>
    <name evidence="2" type="ORF">OCL06_15100</name>
</gene>
<comment type="caution">
    <text evidence="2">The sequence shown here is derived from an EMBL/GenBank/DDBJ whole genome shotgun (WGS) entry which is preliminary data.</text>
</comment>
<keyword evidence="1" id="KW-0472">Membrane</keyword>
<dbReference type="InterPro" id="IPR016410">
    <property type="entry name" value="Phage_imm"/>
</dbReference>
<proteinExistence type="predicted"/>
<sequence length="85" mass="9156">MTEFLAQFQDVTGIQLALVSVLVLVVWFLPVGLALLFNRKQAKLIAIACVPAGLSVFAWSAVLVWAVTGKAAEKYLPKKIAAKLS</sequence>
<keyword evidence="1" id="KW-1133">Transmembrane helix</keyword>
<name>A0ABT2VS08_9ALTE</name>
<accession>A0ABT2VS08</accession>
<dbReference type="EMBL" id="JAOTJC010000013">
    <property type="protein sequence ID" value="MCU7555915.1"/>
    <property type="molecule type" value="Genomic_DNA"/>
</dbReference>
<feature type="transmembrane region" description="Helical" evidence="1">
    <location>
        <begin position="44"/>
        <end position="67"/>
    </location>
</feature>
<reference evidence="3" key="1">
    <citation type="submission" date="2023-07" db="EMBL/GenBank/DDBJ databases">
        <title>Study on multiphase classification of strain Alteromonas salexigens isolated from the Yellow Sea.</title>
        <authorList>
            <person name="Sun L."/>
        </authorList>
    </citation>
    <scope>NUCLEOTIDE SEQUENCE [LARGE SCALE GENOMIC DNA]</scope>
    <source>
        <strain evidence="3">ASW11-19</strain>
    </source>
</reference>
<evidence type="ECO:0000256" key="1">
    <source>
        <dbReference type="SAM" id="Phobius"/>
    </source>
</evidence>
<keyword evidence="1" id="KW-0812">Transmembrane</keyword>